<evidence type="ECO:0000256" key="2">
    <source>
        <dbReference type="ARBA" id="ARBA00022692"/>
    </source>
</evidence>
<dbReference type="GO" id="GO:0016020">
    <property type="term" value="C:membrane"/>
    <property type="evidence" value="ECO:0007669"/>
    <property type="project" value="UniProtKB-SubCell"/>
</dbReference>
<dbReference type="Pfam" id="PF07681">
    <property type="entry name" value="DoxX"/>
    <property type="match status" value="1"/>
</dbReference>
<evidence type="ECO:0000256" key="5">
    <source>
        <dbReference type="SAM" id="Phobius"/>
    </source>
</evidence>
<dbReference type="InterPro" id="IPR032808">
    <property type="entry name" value="DoxX"/>
</dbReference>
<proteinExistence type="predicted"/>
<reference evidence="7" key="1">
    <citation type="submission" date="2017-09" db="EMBL/GenBank/DDBJ databases">
        <title>Depth-based differentiation of microbial function through sediment-hosted aquifers and enrichment of novel symbionts in the deep terrestrial subsurface.</title>
        <authorList>
            <person name="Probst A.J."/>
            <person name="Ladd B."/>
            <person name="Jarett J.K."/>
            <person name="Geller-Mcgrath D.E."/>
            <person name="Sieber C.M.K."/>
            <person name="Emerson J.B."/>
            <person name="Anantharaman K."/>
            <person name="Thomas B.C."/>
            <person name="Malmstrom R."/>
            <person name="Stieglmeier M."/>
            <person name="Klingl A."/>
            <person name="Woyke T."/>
            <person name="Ryan C.M."/>
            <person name="Banfield J.F."/>
        </authorList>
    </citation>
    <scope>NUCLEOTIDE SEQUENCE [LARGE SCALE GENOMIC DNA]</scope>
</reference>
<sequence length="144" mass="16231">MKRLLKTNTASIFLRLAFGWLFLYAGITKIINPEWTAAGFLNNAQTLSGFYGWLASPNILPVVDFLNQWGITLIGITLILGIFVRLSSYLGAFLMVLYYFPNLAFPYVGEHSFLVDEHIIYALALILIASIHTKRHFSILGSKM</sequence>
<accession>A0A2M6WV88</accession>
<dbReference type="AlphaFoldDB" id="A0A2M6WV88"/>
<feature type="transmembrane region" description="Helical" evidence="5">
    <location>
        <begin position="73"/>
        <end position="99"/>
    </location>
</feature>
<comment type="subcellular location">
    <subcellularLocation>
        <location evidence="1">Membrane</location>
        <topology evidence="1">Multi-pass membrane protein</topology>
    </subcellularLocation>
</comment>
<feature type="transmembrane region" description="Helical" evidence="5">
    <location>
        <begin position="119"/>
        <end position="137"/>
    </location>
</feature>
<keyword evidence="4 5" id="KW-0472">Membrane</keyword>
<dbReference type="EMBL" id="PFAA01000031">
    <property type="protein sequence ID" value="PIT96725.1"/>
    <property type="molecule type" value="Genomic_DNA"/>
</dbReference>
<comment type="caution">
    <text evidence="6">The sequence shown here is derived from an EMBL/GenBank/DDBJ whole genome shotgun (WGS) entry which is preliminary data.</text>
</comment>
<keyword evidence="3 5" id="KW-1133">Transmembrane helix</keyword>
<evidence type="ECO:0000256" key="3">
    <source>
        <dbReference type="ARBA" id="ARBA00022989"/>
    </source>
</evidence>
<organism evidence="6 7">
    <name type="scientific">Candidatus Campbellbacteria bacterium CG10_big_fil_rev_8_21_14_0_10_35_52</name>
    <dbReference type="NCBI Taxonomy" id="1974527"/>
    <lineage>
        <taxon>Bacteria</taxon>
        <taxon>Candidatus Campbelliibacteriota</taxon>
    </lineage>
</organism>
<keyword evidence="2 5" id="KW-0812">Transmembrane</keyword>
<protein>
    <recommendedName>
        <fullName evidence="8">DoxX subfamily</fullName>
    </recommendedName>
</protein>
<dbReference type="Proteomes" id="UP000230481">
    <property type="component" value="Unassembled WGS sequence"/>
</dbReference>
<feature type="transmembrane region" description="Helical" evidence="5">
    <location>
        <begin position="12"/>
        <end position="30"/>
    </location>
</feature>
<evidence type="ECO:0000256" key="1">
    <source>
        <dbReference type="ARBA" id="ARBA00004141"/>
    </source>
</evidence>
<evidence type="ECO:0000256" key="4">
    <source>
        <dbReference type="ARBA" id="ARBA00023136"/>
    </source>
</evidence>
<evidence type="ECO:0008006" key="8">
    <source>
        <dbReference type="Google" id="ProtNLM"/>
    </source>
</evidence>
<evidence type="ECO:0000313" key="7">
    <source>
        <dbReference type="Proteomes" id="UP000230481"/>
    </source>
</evidence>
<gene>
    <name evidence="6" type="ORF">COT82_01605</name>
</gene>
<name>A0A2M6WV88_9BACT</name>
<evidence type="ECO:0000313" key="6">
    <source>
        <dbReference type="EMBL" id="PIT96725.1"/>
    </source>
</evidence>